<dbReference type="PROSITE" id="PS00530">
    <property type="entry name" value="RNASE_T2_1"/>
    <property type="match status" value="1"/>
</dbReference>
<dbReference type="AlphaFoldDB" id="A0A813S0X3"/>
<feature type="signal peptide" evidence="3">
    <location>
        <begin position="1"/>
        <end position="23"/>
    </location>
</feature>
<comment type="caution">
    <text evidence="4">The sequence shown here is derived from an EMBL/GenBank/DDBJ whole genome shotgun (WGS) entry which is preliminary data.</text>
</comment>
<dbReference type="GO" id="GO:0033897">
    <property type="term" value="F:ribonuclease T2 activity"/>
    <property type="evidence" value="ECO:0007669"/>
    <property type="project" value="InterPro"/>
</dbReference>
<dbReference type="GO" id="GO:0003723">
    <property type="term" value="F:RNA binding"/>
    <property type="evidence" value="ECO:0007669"/>
    <property type="project" value="InterPro"/>
</dbReference>
<dbReference type="Proteomes" id="UP000663828">
    <property type="component" value="Unassembled WGS sequence"/>
</dbReference>
<proteinExistence type="inferred from homology"/>
<feature type="chain" id="PRO_5032470551" evidence="3">
    <location>
        <begin position="24"/>
        <end position="229"/>
    </location>
</feature>
<gene>
    <name evidence="4" type="ORF">XAT740_LOCUS2463</name>
</gene>
<dbReference type="PANTHER" id="PTHR11240">
    <property type="entry name" value="RIBONUCLEASE T2"/>
    <property type="match status" value="1"/>
</dbReference>
<dbReference type="SUPFAM" id="SSF55895">
    <property type="entry name" value="Ribonuclease Rh-like"/>
    <property type="match status" value="1"/>
</dbReference>
<organism evidence="4 5">
    <name type="scientific">Adineta ricciae</name>
    <name type="common">Rotifer</name>
    <dbReference type="NCBI Taxonomy" id="249248"/>
    <lineage>
        <taxon>Eukaryota</taxon>
        <taxon>Metazoa</taxon>
        <taxon>Spiralia</taxon>
        <taxon>Gnathifera</taxon>
        <taxon>Rotifera</taxon>
        <taxon>Eurotatoria</taxon>
        <taxon>Bdelloidea</taxon>
        <taxon>Adinetida</taxon>
        <taxon>Adinetidae</taxon>
        <taxon>Adineta</taxon>
    </lineage>
</organism>
<keyword evidence="5" id="KW-1185">Reference proteome</keyword>
<evidence type="ECO:0000313" key="4">
    <source>
        <dbReference type="EMBL" id="CAF0790600.1"/>
    </source>
</evidence>
<sequence>MVSTMMSIIGFLVFMTVCSTSDAAGIKDRCPLPSNLKNNYDYNWKSKSHEWENAKAMPTFLQLVLSWTQTFCESLPQYAQNTEFQCRNRKHFGLVVHGLWPQVSKANSVRAHPRNCRNEKQLNATLVKRYYCMMPDEDLIQSQWEKHGTCYFKTATEYYQTIENLYESLNIPDIASMKNVTTTNVKSAFLTLNPTLFASAIQISMNYENRLKEIKICYDLKQKFVRCSL</sequence>
<dbReference type="EMBL" id="CAJNOR010000085">
    <property type="protein sequence ID" value="CAF0790600.1"/>
    <property type="molecule type" value="Genomic_DNA"/>
</dbReference>
<comment type="similarity">
    <text evidence="1 2">Belongs to the RNase T2 family.</text>
</comment>
<protein>
    <submittedName>
        <fullName evidence="4">Uncharacterized protein</fullName>
    </submittedName>
</protein>
<dbReference type="Gene3D" id="3.90.730.10">
    <property type="entry name" value="Ribonuclease T2-like"/>
    <property type="match status" value="1"/>
</dbReference>
<evidence type="ECO:0000256" key="3">
    <source>
        <dbReference type="SAM" id="SignalP"/>
    </source>
</evidence>
<reference evidence="4" key="1">
    <citation type="submission" date="2021-02" db="EMBL/GenBank/DDBJ databases">
        <authorList>
            <person name="Nowell W R."/>
        </authorList>
    </citation>
    <scope>NUCLEOTIDE SEQUENCE</scope>
</reference>
<dbReference type="InterPro" id="IPR036430">
    <property type="entry name" value="RNase_T2-like_sf"/>
</dbReference>
<evidence type="ECO:0000313" key="5">
    <source>
        <dbReference type="Proteomes" id="UP000663828"/>
    </source>
</evidence>
<dbReference type="GO" id="GO:0006401">
    <property type="term" value="P:RNA catabolic process"/>
    <property type="evidence" value="ECO:0007669"/>
    <property type="project" value="UniProtKB-ARBA"/>
</dbReference>
<dbReference type="PANTHER" id="PTHR11240:SF22">
    <property type="entry name" value="RIBONUCLEASE T2"/>
    <property type="match status" value="1"/>
</dbReference>
<keyword evidence="3" id="KW-0732">Signal</keyword>
<dbReference type="InterPro" id="IPR001568">
    <property type="entry name" value="RNase_T2-like"/>
</dbReference>
<evidence type="ECO:0000256" key="2">
    <source>
        <dbReference type="RuleBase" id="RU004328"/>
    </source>
</evidence>
<name>A0A813S0X3_ADIRI</name>
<evidence type="ECO:0000256" key="1">
    <source>
        <dbReference type="ARBA" id="ARBA00007469"/>
    </source>
</evidence>
<accession>A0A813S0X3</accession>
<dbReference type="Pfam" id="PF00445">
    <property type="entry name" value="Ribonuclease_T2"/>
    <property type="match status" value="1"/>
</dbReference>
<dbReference type="InterPro" id="IPR018188">
    <property type="entry name" value="RNase_T2_His_AS_1"/>
</dbReference>